<comment type="caution">
    <text evidence="2">The sequence shown here is derived from an EMBL/GenBank/DDBJ whole genome shotgun (WGS) entry which is preliminary data.</text>
</comment>
<accession>A0ABQ4RY66</accession>
<name>A0ABQ4RY66_9HYPH</name>
<keyword evidence="3" id="KW-1185">Reference proteome</keyword>
<sequence length="52" mass="5449">MRETASPSPARRLMKAVAAVAEAIAREAGRLLEGAGPAPQPVPVRVRSGRSR</sequence>
<reference evidence="2" key="2">
    <citation type="submission" date="2021-08" db="EMBL/GenBank/DDBJ databases">
        <authorList>
            <person name="Tani A."/>
            <person name="Ola A."/>
            <person name="Ogura Y."/>
            <person name="Katsura K."/>
            <person name="Hayashi T."/>
        </authorList>
    </citation>
    <scope>NUCLEOTIDE SEQUENCE</scope>
    <source>
        <strain evidence="2">DSM 19015</strain>
    </source>
</reference>
<reference evidence="2" key="1">
    <citation type="journal article" date="2021" name="Front. Microbiol.">
        <title>Comprehensive Comparative Genomics and Phenotyping of Methylobacterium Species.</title>
        <authorList>
            <person name="Alessa O."/>
            <person name="Ogura Y."/>
            <person name="Fujitani Y."/>
            <person name="Takami H."/>
            <person name="Hayashi T."/>
            <person name="Sahin N."/>
            <person name="Tani A."/>
        </authorList>
    </citation>
    <scope>NUCLEOTIDE SEQUENCE</scope>
    <source>
        <strain evidence="2">DSM 19015</strain>
    </source>
</reference>
<gene>
    <name evidence="2" type="ORF">OCOJLMKI_1781</name>
</gene>
<feature type="region of interest" description="Disordered" evidence="1">
    <location>
        <begin position="32"/>
        <end position="52"/>
    </location>
</feature>
<protein>
    <submittedName>
        <fullName evidence="2">Uncharacterized protein</fullName>
    </submittedName>
</protein>
<dbReference type="RefSeq" id="WP_238243752.1">
    <property type="nucleotide sequence ID" value="NZ_BPQP01000027.1"/>
</dbReference>
<dbReference type="EMBL" id="BPQP01000027">
    <property type="protein sequence ID" value="GJD94578.1"/>
    <property type="molecule type" value="Genomic_DNA"/>
</dbReference>
<evidence type="ECO:0000256" key="1">
    <source>
        <dbReference type="SAM" id="MobiDB-lite"/>
    </source>
</evidence>
<proteinExistence type="predicted"/>
<dbReference type="Proteomes" id="UP001055125">
    <property type="component" value="Unassembled WGS sequence"/>
</dbReference>
<organism evidence="2 3">
    <name type="scientific">Methylobacterium iners</name>
    <dbReference type="NCBI Taxonomy" id="418707"/>
    <lineage>
        <taxon>Bacteria</taxon>
        <taxon>Pseudomonadati</taxon>
        <taxon>Pseudomonadota</taxon>
        <taxon>Alphaproteobacteria</taxon>
        <taxon>Hyphomicrobiales</taxon>
        <taxon>Methylobacteriaceae</taxon>
        <taxon>Methylobacterium</taxon>
    </lineage>
</organism>
<evidence type="ECO:0000313" key="3">
    <source>
        <dbReference type="Proteomes" id="UP001055125"/>
    </source>
</evidence>
<evidence type="ECO:0000313" key="2">
    <source>
        <dbReference type="EMBL" id="GJD94578.1"/>
    </source>
</evidence>